<feature type="compositionally biased region" description="Basic residues" evidence="2">
    <location>
        <begin position="648"/>
        <end position="657"/>
    </location>
</feature>
<feature type="region of interest" description="Disordered" evidence="2">
    <location>
        <begin position="627"/>
        <end position="657"/>
    </location>
</feature>
<evidence type="ECO:0000256" key="4">
    <source>
        <dbReference type="SAM" id="SignalP"/>
    </source>
</evidence>
<feature type="domain" description="TPM" evidence="5">
    <location>
        <begin position="38"/>
        <end position="154"/>
    </location>
</feature>
<feature type="chain" id="PRO_5046903852" evidence="4">
    <location>
        <begin position="29"/>
        <end position="657"/>
    </location>
</feature>
<feature type="region of interest" description="Disordered" evidence="2">
    <location>
        <begin position="582"/>
        <end position="602"/>
    </location>
</feature>
<evidence type="ECO:0000256" key="2">
    <source>
        <dbReference type="SAM" id="MobiDB-lite"/>
    </source>
</evidence>
<feature type="transmembrane region" description="Helical" evidence="3">
    <location>
        <begin position="183"/>
        <end position="204"/>
    </location>
</feature>
<evidence type="ECO:0000256" key="1">
    <source>
        <dbReference type="SAM" id="Coils"/>
    </source>
</evidence>
<organism evidence="6 7">
    <name type="scientific">Phytohabitans maris</name>
    <dbReference type="NCBI Taxonomy" id="3071409"/>
    <lineage>
        <taxon>Bacteria</taxon>
        <taxon>Bacillati</taxon>
        <taxon>Actinomycetota</taxon>
        <taxon>Actinomycetes</taxon>
        <taxon>Micromonosporales</taxon>
        <taxon>Micromonosporaceae</taxon>
    </lineage>
</organism>
<feature type="signal peptide" evidence="4">
    <location>
        <begin position="1"/>
        <end position="28"/>
    </location>
</feature>
<comment type="caution">
    <text evidence="6">The sequence shown here is derived from an EMBL/GenBank/DDBJ whole genome shotgun (WGS) entry which is preliminary data.</text>
</comment>
<gene>
    <name evidence="6" type="ORF">RB614_10130</name>
</gene>
<protein>
    <submittedName>
        <fullName evidence="6">TPM domain-containing protein</fullName>
    </submittedName>
</protein>
<proteinExistence type="predicted"/>
<dbReference type="Pfam" id="PF04536">
    <property type="entry name" value="TPM_phosphatase"/>
    <property type="match status" value="1"/>
</dbReference>
<evidence type="ECO:0000256" key="3">
    <source>
        <dbReference type="SAM" id="Phobius"/>
    </source>
</evidence>
<keyword evidence="7" id="KW-1185">Reference proteome</keyword>
<dbReference type="InterPro" id="IPR007621">
    <property type="entry name" value="TPM_dom"/>
</dbReference>
<keyword evidence="3" id="KW-0812">Transmembrane</keyword>
<dbReference type="RefSeq" id="WP_308712353.1">
    <property type="nucleotide sequence ID" value="NZ_JAVHUY010000008.1"/>
</dbReference>
<evidence type="ECO:0000313" key="7">
    <source>
        <dbReference type="Proteomes" id="UP001230908"/>
    </source>
</evidence>
<dbReference type="Proteomes" id="UP001230908">
    <property type="component" value="Unassembled WGS sequence"/>
</dbReference>
<name>A0ABU0ZEU8_9ACTN</name>
<keyword evidence="1" id="KW-0175">Coiled coil</keyword>
<keyword evidence="3" id="KW-1133">Transmembrane helix</keyword>
<dbReference type="Gene3D" id="3.10.310.50">
    <property type="match status" value="1"/>
</dbReference>
<evidence type="ECO:0000259" key="5">
    <source>
        <dbReference type="Pfam" id="PF04536"/>
    </source>
</evidence>
<feature type="compositionally biased region" description="Gly residues" evidence="2">
    <location>
        <begin position="627"/>
        <end position="647"/>
    </location>
</feature>
<reference evidence="6 7" key="1">
    <citation type="submission" date="2023-08" db="EMBL/GenBank/DDBJ databases">
        <title>Phytohabitans sansha sp. nov., isolated from marine sediment.</title>
        <authorList>
            <person name="Zhao Y."/>
            <person name="Yi K."/>
        </authorList>
    </citation>
    <scope>NUCLEOTIDE SEQUENCE [LARGE SCALE GENOMIC DNA]</scope>
    <source>
        <strain evidence="6 7">ZYX-F-186</strain>
    </source>
</reference>
<accession>A0ABU0ZEU8</accession>
<keyword evidence="4" id="KW-0732">Signal</keyword>
<dbReference type="EMBL" id="JAVHUY010000008">
    <property type="protein sequence ID" value="MDQ7904877.1"/>
    <property type="molecule type" value="Genomic_DNA"/>
</dbReference>
<feature type="coiled-coil region" evidence="1">
    <location>
        <begin position="316"/>
        <end position="343"/>
    </location>
</feature>
<evidence type="ECO:0000313" key="6">
    <source>
        <dbReference type="EMBL" id="MDQ7904877.1"/>
    </source>
</evidence>
<keyword evidence="3" id="KW-0472">Membrane</keyword>
<sequence>MSRPARAVAAALLAVLTGGFALSGPAWADGPMRLDGQVTDEVGALDGREGEVTAALDRLRADGGLQLFVVYVRSFDGTPAQEWADRTATRSDFGRRDAVLAVATHDRSYAYAFDTDFPLTDAQLDVVATVAIEPALSANDWAGAAIAAADGYRAVLAGQAIPSPRIQPGEPDPGGGGRGAGTWIAGALCLLVVAGGVVLVLWLLRRRRRPPPAPAGPSTAELTTRANDLLVELDNDLRASERELALATGRYGAEATAAYTAALETARQDVAEAFRLRMTLDEAPGPDEATRRGTLEEIIRRCTAADGRLDAESEAFDALRDLESRVEAEVAELAERRSAAQARIPAASAALDAVRGRYVGPLATGIAGNVEQARQRLEFAGSVAGQAGEAVAAGDRPRAALAVRAAEEALAQAETLLDAVVRGRADLDAARAAIDTLVAEVESDLAAARAAQPANPALAAAVTGAEQALAAARTAVAAPTTDPLAATARLETADAALDRALAEVRDAAERAARARTMLDQALVAARAEVAAAGDYIATRRGAVASQPRAWLAQAQQHLARAEALAVSDPAAALPEAQRAGQLAAEAGRSAQSNVDQWTPPGIGGGGGSDVLLGVLLGGILSGGGGGHRSRGWGGGGFRGGGFGGSGSRSRRTGGGRF</sequence>
<feature type="coiled-coil region" evidence="1">
    <location>
        <begin position="490"/>
        <end position="517"/>
    </location>
</feature>